<dbReference type="Gene3D" id="1.10.10.10">
    <property type="entry name" value="Winged helix-like DNA-binding domain superfamily/Winged helix DNA-binding domain"/>
    <property type="match status" value="1"/>
</dbReference>
<dbReference type="InterPro" id="IPR036388">
    <property type="entry name" value="WH-like_DNA-bd_sf"/>
</dbReference>
<gene>
    <name evidence="8" type="primary">sigE_2</name>
    <name evidence="8" type="ORF">I41_55560</name>
</gene>
<feature type="coiled-coil region" evidence="5">
    <location>
        <begin position="648"/>
        <end position="675"/>
    </location>
</feature>
<protein>
    <submittedName>
        <fullName evidence="8">ECF RNA polymerase sigma factor SigE</fullName>
    </submittedName>
</protein>
<dbReference type="Pfam" id="PF08281">
    <property type="entry name" value="Sigma70_r4_2"/>
    <property type="match status" value="1"/>
</dbReference>
<keyword evidence="2" id="KW-0805">Transcription regulation</keyword>
<feature type="domain" description="RNA polymerase sigma factor 70 region 4 type 2" evidence="7">
    <location>
        <begin position="143"/>
        <end position="190"/>
    </location>
</feature>
<dbReference type="InterPro" id="IPR013325">
    <property type="entry name" value="RNA_pol_sigma_r2"/>
</dbReference>
<evidence type="ECO:0000256" key="3">
    <source>
        <dbReference type="ARBA" id="ARBA00023082"/>
    </source>
</evidence>
<dbReference type="SUPFAM" id="SSF88946">
    <property type="entry name" value="Sigma2 domain of RNA polymerase sigma factors"/>
    <property type="match status" value="1"/>
</dbReference>
<dbReference type="PANTHER" id="PTHR43133:SF51">
    <property type="entry name" value="RNA POLYMERASE SIGMA FACTOR"/>
    <property type="match status" value="1"/>
</dbReference>
<evidence type="ECO:0000256" key="5">
    <source>
        <dbReference type="SAM" id="Coils"/>
    </source>
</evidence>
<evidence type="ECO:0000256" key="4">
    <source>
        <dbReference type="ARBA" id="ARBA00023163"/>
    </source>
</evidence>
<sequence>MLESLTSAAFDDPLPVEPSAVALAIPPTDGERLMRFQRYRDEGAFAQVVETHAKMVWGVCSQILRHQQDVEDAFQATFLILARKSGSIRATESAAGWIYRVAYRTALLAHSRRCRRNESQLIEELPSLDDQLSEIERNEVTLRLLEELNALPARYRQPLVLCYMEGRTRSEAATQMGVSSQTVKGLLARGTRLLRSRLIRRGIALSATMAVVNSAMAAAQASAAPTLVAQTASLGASFALKLKLTTSGIKGASLKGVAACALAEKGIIAMTLAAASKPAMGILGVCLAAGMLAVADAEPAKLVVGGEGGNVVFISTEGEEKAANVVAEVATTYEAEVSADVDVQVPDVEISEVNPTEAAAATIAAAPPADVPGAVAISVGGTPTAGTPEDVLVASGAPIAVPAVPAVAPMPPKFEVARDFAFAFHPQQVMESRFTTSSDLAAASGGSEAALKLEGEYWDLKAAGLKLKAESIALGLKQSLDAKQAGVENVPEAKIVELRADEQLTLAEVKLCEVNAQRVRDALEQRVKGEEQEQQTRIEMKKAMAAAADAQRSAMDAANEARRTATIEVKRAVEAAQAEAAEAAKVAAKALTNRTLAPAIVFERKPMPAPAPAPPVAPQPPQEVRFEEAPLRENADMAIVPKEELKRLLKLAETTEKLQEQVKKLEEERSSDAAR</sequence>
<dbReference type="PANTHER" id="PTHR43133">
    <property type="entry name" value="RNA POLYMERASE ECF-TYPE SIGMA FACTO"/>
    <property type="match status" value="1"/>
</dbReference>
<evidence type="ECO:0000313" key="8">
    <source>
        <dbReference type="EMBL" id="QDT76306.1"/>
    </source>
</evidence>
<keyword evidence="3" id="KW-0731">Sigma factor</keyword>
<dbReference type="Gene3D" id="1.10.1740.10">
    <property type="match status" value="1"/>
</dbReference>
<dbReference type="InterPro" id="IPR013249">
    <property type="entry name" value="RNA_pol_sigma70_r4_t2"/>
</dbReference>
<name>A0A517U6Q2_9BACT</name>
<dbReference type="GO" id="GO:0003677">
    <property type="term" value="F:DNA binding"/>
    <property type="evidence" value="ECO:0007669"/>
    <property type="project" value="InterPro"/>
</dbReference>
<dbReference type="RefSeq" id="WP_145436173.1">
    <property type="nucleotide sequence ID" value="NZ_CP036339.1"/>
</dbReference>
<reference evidence="8 9" key="1">
    <citation type="submission" date="2019-02" db="EMBL/GenBank/DDBJ databases">
        <title>Deep-cultivation of Planctomycetes and their phenomic and genomic characterization uncovers novel biology.</title>
        <authorList>
            <person name="Wiegand S."/>
            <person name="Jogler M."/>
            <person name="Boedeker C."/>
            <person name="Pinto D."/>
            <person name="Vollmers J."/>
            <person name="Rivas-Marin E."/>
            <person name="Kohn T."/>
            <person name="Peeters S.H."/>
            <person name="Heuer A."/>
            <person name="Rast P."/>
            <person name="Oberbeckmann S."/>
            <person name="Bunk B."/>
            <person name="Jeske O."/>
            <person name="Meyerdierks A."/>
            <person name="Storesund J.E."/>
            <person name="Kallscheuer N."/>
            <person name="Luecker S."/>
            <person name="Lage O.M."/>
            <person name="Pohl T."/>
            <person name="Merkel B.J."/>
            <person name="Hornburger P."/>
            <person name="Mueller R.-W."/>
            <person name="Bruemmer F."/>
            <person name="Labrenz M."/>
            <person name="Spormann A.M."/>
            <person name="Op den Camp H."/>
            <person name="Overmann J."/>
            <person name="Amann R."/>
            <person name="Jetten M.S.M."/>
            <person name="Mascher T."/>
            <person name="Medema M.H."/>
            <person name="Devos D.P."/>
            <person name="Kaster A.-K."/>
            <person name="Ovreas L."/>
            <person name="Rohde M."/>
            <person name="Galperin M.Y."/>
            <person name="Jogler C."/>
        </authorList>
    </citation>
    <scope>NUCLEOTIDE SEQUENCE [LARGE SCALE GENOMIC DNA]</scope>
    <source>
        <strain evidence="8 9">I41</strain>
    </source>
</reference>
<accession>A0A517U6Q2</accession>
<dbReference type="InterPro" id="IPR014284">
    <property type="entry name" value="RNA_pol_sigma-70_dom"/>
</dbReference>
<feature type="coiled-coil region" evidence="5">
    <location>
        <begin position="513"/>
        <end position="560"/>
    </location>
</feature>
<organism evidence="8 9">
    <name type="scientific">Lacipirellula limnantheis</name>
    <dbReference type="NCBI Taxonomy" id="2528024"/>
    <lineage>
        <taxon>Bacteria</taxon>
        <taxon>Pseudomonadati</taxon>
        <taxon>Planctomycetota</taxon>
        <taxon>Planctomycetia</taxon>
        <taxon>Pirellulales</taxon>
        <taxon>Lacipirellulaceae</taxon>
        <taxon>Lacipirellula</taxon>
    </lineage>
</organism>
<dbReference type="EMBL" id="CP036339">
    <property type="protein sequence ID" value="QDT76306.1"/>
    <property type="molecule type" value="Genomic_DNA"/>
</dbReference>
<evidence type="ECO:0000259" key="6">
    <source>
        <dbReference type="Pfam" id="PF04542"/>
    </source>
</evidence>
<dbReference type="InterPro" id="IPR039425">
    <property type="entry name" value="RNA_pol_sigma-70-like"/>
</dbReference>
<proteinExistence type="inferred from homology"/>
<dbReference type="Proteomes" id="UP000317909">
    <property type="component" value="Chromosome"/>
</dbReference>
<comment type="similarity">
    <text evidence="1">Belongs to the sigma-70 factor family. ECF subfamily.</text>
</comment>
<dbReference type="OrthoDB" id="291047at2"/>
<feature type="domain" description="RNA polymerase sigma-70 region 2" evidence="6">
    <location>
        <begin position="49"/>
        <end position="112"/>
    </location>
</feature>
<keyword evidence="5" id="KW-0175">Coiled coil</keyword>
<dbReference type="SUPFAM" id="SSF88659">
    <property type="entry name" value="Sigma3 and sigma4 domains of RNA polymerase sigma factors"/>
    <property type="match status" value="1"/>
</dbReference>
<dbReference type="InterPro" id="IPR007627">
    <property type="entry name" value="RNA_pol_sigma70_r2"/>
</dbReference>
<dbReference type="Pfam" id="PF04542">
    <property type="entry name" value="Sigma70_r2"/>
    <property type="match status" value="1"/>
</dbReference>
<dbReference type="InterPro" id="IPR013324">
    <property type="entry name" value="RNA_pol_sigma_r3/r4-like"/>
</dbReference>
<dbReference type="GO" id="GO:0006352">
    <property type="term" value="P:DNA-templated transcription initiation"/>
    <property type="evidence" value="ECO:0007669"/>
    <property type="project" value="InterPro"/>
</dbReference>
<dbReference type="KEGG" id="llh:I41_55560"/>
<evidence type="ECO:0000259" key="7">
    <source>
        <dbReference type="Pfam" id="PF08281"/>
    </source>
</evidence>
<evidence type="ECO:0000313" key="9">
    <source>
        <dbReference type="Proteomes" id="UP000317909"/>
    </source>
</evidence>
<evidence type="ECO:0000256" key="2">
    <source>
        <dbReference type="ARBA" id="ARBA00023015"/>
    </source>
</evidence>
<dbReference type="NCBIfam" id="TIGR02937">
    <property type="entry name" value="sigma70-ECF"/>
    <property type="match status" value="1"/>
</dbReference>
<dbReference type="AlphaFoldDB" id="A0A517U6Q2"/>
<keyword evidence="4" id="KW-0804">Transcription</keyword>
<evidence type="ECO:0000256" key="1">
    <source>
        <dbReference type="ARBA" id="ARBA00010641"/>
    </source>
</evidence>
<keyword evidence="9" id="KW-1185">Reference proteome</keyword>
<dbReference type="GO" id="GO:0016987">
    <property type="term" value="F:sigma factor activity"/>
    <property type="evidence" value="ECO:0007669"/>
    <property type="project" value="UniProtKB-KW"/>
</dbReference>